<reference evidence="1 2" key="1">
    <citation type="submission" date="2017-04" db="EMBL/GenBank/DDBJ databases">
        <authorList>
            <person name="Afonso C.L."/>
            <person name="Miller P.J."/>
            <person name="Scott M.A."/>
            <person name="Spackman E."/>
            <person name="Goraichik I."/>
            <person name="Dimitrov K.M."/>
            <person name="Suarez D.L."/>
            <person name="Swayne D.E."/>
        </authorList>
    </citation>
    <scope>NUCLEOTIDE SEQUENCE [LARGE SCALE GENOMIC DNA]</scope>
    <source>
        <strain evidence="1 2">DSM 11622</strain>
    </source>
</reference>
<name>A0A1W1W3Y9_9BACT</name>
<gene>
    <name evidence="1" type="ORF">SAMN00120144_1959</name>
</gene>
<accession>A0A1W1W3Y9</accession>
<evidence type="ECO:0008006" key="3">
    <source>
        <dbReference type="Google" id="ProtNLM"/>
    </source>
</evidence>
<dbReference type="EMBL" id="FWWW01000100">
    <property type="protein sequence ID" value="SMC00345.1"/>
    <property type="molecule type" value="Genomic_DNA"/>
</dbReference>
<proteinExistence type="predicted"/>
<dbReference type="STRING" id="645990.SAMN00120144_1959"/>
<keyword evidence="2" id="KW-1185">Reference proteome</keyword>
<evidence type="ECO:0000313" key="1">
    <source>
        <dbReference type="EMBL" id="SMC00345.1"/>
    </source>
</evidence>
<dbReference type="Proteomes" id="UP000192266">
    <property type="component" value="Unassembled WGS sequence"/>
</dbReference>
<organism evidence="1 2">
    <name type="scientific">Hymenobacter roseosalivarius DSM 11622</name>
    <dbReference type="NCBI Taxonomy" id="645990"/>
    <lineage>
        <taxon>Bacteria</taxon>
        <taxon>Pseudomonadati</taxon>
        <taxon>Bacteroidota</taxon>
        <taxon>Cytophagia</taxon>
        <taxon>Cytophagales</taxon>
        <taxon>Hymenobacteraceae</taxon>
        <taxon>Hymenobacter</taxon>
    </lineage>
</organism>
<sequence>MQDNCKLLLACLRRFPCQKLLNDSSGVTGDWKLAAKWIGEYFFPLLADAGLHYMAWVYSPNYFSRRAINLALSFVRQPVIVVVNFEEVASAYTWLREKVRPSCITSML</sequence>
<protein>
    <recommendedName>
        <fullName evidence="3">STAS/SEC14 domain-containing protein</fullName>
    </recommendedName>
</protein>
<dbReference type="AlphaFoldDB" id="A0A1W1W3Y9"/>
<evidence type="ECO:0000313" key="2">
    <source>
        <dbReference type="Proteomes" id="UP000192266"/>
    </source>
</evidence>